<organism evidence="2 3">
    <name type="scientific">Arachis hypogaea</name>
    <name type="common">Peanut</name>
    <dbReference type="NCBI Taxonomy" id="3818"/>
    <lineage>
        <taxon>Eukaryota</taxon>
        <taxon>Viridiplantae</taxon>
        <taxon>Streptophyta</taxon>
        <taxon>Embryophyta</taxon>
        <taxon>Tracheophyta</taxon>
        <taxon>Spermatophyta</taxon>
        <taxon>Magnoliopsida</taxon>
        <taxon>eudicotyledons</taxon>
        <taxon>Gunneridae</taxon>
        <taxon>Pentapetalae</taxon>
        <taxon>rosids</taxon>
        <taxon>fabids</taxon>
        <taxon>Fabales</taxon>
        <taxon>Fabaceae</taxon>
        <taxon>Papilionoideae</taxon>
        <taxon>50 kb inversion clade</taxon>
        <taxon>dalbergioids sensu lato</taxon>
        <taxon>Dalbergieae</taxon>
        <taxon>Pterocarpus clade</taxon>
        <taxon>Arachis</taxon>
    </lineage>
</organism>
<evidence type="ECO:0000313" key="2">
    <source>
        <dbReference type="EMBL" id="RYR39507.1"/>
    </source>
</evidence>
<dbReference type="AlphaFoldDB" id="A0A445BLF9"/>
<evidence type="ECO:0000313" key="3">
    <source>
        <dbReference type="Proteomes" id="UP000289738"/>
    </source>
</evidence>
<name>A0A445BLF9_ARAHY</name>
<reference evidence="2 3" key="1">
    <citation type="submission" date="2019-01" db="EMBL/GenBank/DDBJ databases">
        <title>Sequencing of cultivated peanut Arachis hypogaea provides insights into genome evolution and oil improvement.</title>
        <authorList>
            <person name="Chen X."/>
        </authorList>
    </citation>
    <scope>NUCLEOTIDE SEQUENCE [LARGE SCALE GENOMIC DNA]</scope>
    <source>
        <strain evidence="3">cv. Fuhuasheng</strain>
        <tissue evidence="2">Leaves</tissue>
    </source>
</reference>
<evidence type="ECO:0000256" key="1">
    <source>
        <dbReference type="SAM" id="MobiDB-lite"/>
    </source>
</evidence>
<proteinExistence type="predicted"/>
<dbReference type="EMBL" id="SDMP01000009">
    <property type="protein sequence ID" value="RYR39507.1"/>
    <property type="molecule type" value="Genomic_DNA"/>
</dbReference>
<keyword evidence="3" id="KW-1185">Reference proteome</keyword>
<comment type="caution">
    <text evidence="2">The sequence shown here is derived from an EMBL/GenBank/DDBJ whole genome shotgun (WGS) entry which is preliminary data.</text>
</comment>
<dbReference type="Proteomes" id="UP000289738">
    <property type="component" value="Chromosome A09"/>
</dbReference>
<gene>
    <name evidence="2" type="ORF">Ahy_A09g045065</name>
</gene>
<feature type="region of interest" description="Disordered" evidence="1">
    <location>
        <begin position="203"/>
        <end position="229"/>
    </location>
</feature>
<accession>A0A445BLF9</accession>
<protein>
    <submittedName>
        <fullName evidence="2">Uncharacterized protein</fullName>
    </submittedName>
</protein>
<sequence length="275" mass="29545">MASDESFVALVHYRGSIEKKARSRIKFTDKNPLRLGLHGVKRVEKLFYRIPISVLRDDVKYDSFIISSDEDMQVLFHCHRQFPEVRTSELLAKLVDVASSSGGSNRNMHSIGYVASSSAMHVGLSSVVPVIAPEPDLVASPSFAVNLNRSCDALVGEAGPLGDGDFAAHSSLPCVPVFGEVGALEGVEDALQDDDDYDVEPTTIAADDSKEETPRTTPPVDRGASSLGTNQYPLPHFLALDLDAMAPQKAPSVSVGFGARDLQNAGDVSEFQDGQ</sequence>